<dbReference type="GO" id="GO:0005886">
    <property type="term" value="C:plasma membrane"/>
    <property type="evidence" value="ECO:0007669"/>
    <property type="project" value="UniProtKB-SubCell"/>
</dbReference>
<feature type="domain" description="ABC transporter" evidence="11">
    <location>
        <begin position="5"/>
        <end position="238"/>
    </location>
</feature>
<dbReference type="GO" id="GO:0098796">
    <property type="term" value="C:membrane protein complex"/>
    <property type="evidence" value="ECO:0007669"/>
    <property type="project" value="UniProtKB-ARBA"/>
</dbReference>
<dbReference type="SUPFAM" id="SSF52540">
    <property type="entry name" value="P-loop containing nucleoside triphosphate hydrolases"/>
    <property type="match status" value="1"/>
</dbReference>
<dbReference type="GO" id="GO:0022857">
    <property type="term" value="F:transmembrane transporter activity"/>
    <property type="evidence" value="ECO:0007669"/>
    <property type="project" value="TreeGrafter"/>
</dbReference>
<dbReference type="SMART" id="SM00382">
    <property type="entry name" value="AAA"/>
    <property type="match status" value="1"/>
</dbReference>
<comment type="subunit">
    <text evidence="2">The complex is composed of two ATP-binding proteins (HrtA), two transmembrane proteins (HrtB) and a solute-binding protein.</text>
</comment>
<keyword evidence="3" id="KW-0813">Transport</keyword>
<evidence type="ECO:0000256" key="2">
    <source>
        <dbReference type="ARBA" id="ARBA00011131"/>
    </source>
</evidence>
<comment type="function">
    <text evidence="10">Part of the ABC transporter complex hrt involved in hemin import. Responsible for energy coupling to the transport system.</text>
</comment>
<dbReference type="InterPro" id="IPR003593">
    <property type="entry name" value="AAA+_ATPase"/>
</dbReference>
<reference evidence="13" key="1">
    <citation type="submission" date="2017-01" db="EMBL/GenBank/DDBJ databases">
        <authorList>
            <person name="Varghese N."/>
            <person name="Submissions S."/>
        </authorList>
    </citation>
    <scope>NUCLEOTIDE SEQUENCE [LARGE SCALE GENOMIC DNA]</scope>
    <source>
        <strain evidence="13">DSM 45196</strain>
    </source>
</reference>
<dbReference type="InterPro" id="IPR027417">
    <property type="entry name" value="P-loop_NTPase"/>
</dbReference>
<dbReference type="GO" id="GO:0016887">
    <property type="term" value="F:ATP hydrolysis activity"/>
    <property type="evidence" value="ECO:0007669"/>
    <property type="project" value="InterPro"/>
</dbReference>
<evidence type="ECO:0000313" key="13">
    <source>
        <dbReference type="Proteomes" id="UP000186795"/>
    </source>
</evidence>
<keyword evidence="6 12" id="KW-0067">ATP-binding</keyword>
<evidence type="ECO:0000256" key="5">
    <source>
        <dbReference type="ARBA" id="ARBA00022741"/>
    </source>
</evidence>
<sequence>MENKLVFQEVSKVYGEGNTQVTALDRVSLEVRAGEFVAVVGPSGSGKSTFLSIAGALLSVSSGRLYLNGQELTHLSRKEMTRVRLKQIGFIFQSSNLIPYLTVWDQLMLIAKLGKLDKKQAVAQATELLSRLGLEHRRDHVPEALSGGERQRVAIARAWMNDPEIILADEPTASLDTRRGRAVVEMLAEEVHARKKAAIMVTHDERMLDLCDRVVTIRDGRLSEGAPVQGSTSALLRAES</sequence>
<dbReference type="Pfam" id="PF00005">
    <property type="entry name" value="ABC_tran"/>
    <property type="match status" value="1"/>
</dbReference>
<gene>
    <name evidence="12" type="ORF">SAMN05421790_108128</name>
</gene>
<dbReference type="InterPro" id="IPR017911">
    <property type="entry name" value="MacB-like_ATP-bd"/>
</dbReference>
<keyword evidence="13" id="KW-1185">Reference proteome</keyword>
<keyword evidence="7" id="KW-0472">Membrane</keyword>
<evidence type="ECO:0000256" key="3">
    <source>
        <dbReference type="ARBA" id="ARBA00022448"/>
    </source>
</evidence>
<dbReference type="EMBL" id="FTOD01000008">
    <property type="protein sequence ID" value="SIS96095.1"/>
    <property type="molecule type" value="Genomic_DNA"/>
</dbReference>
<evidence type="ECO:0000256" key="8">
    <source>
        <dbReference type="ARBA" id="ARBA00024359"/>
    </source>
</evidence>
<dbReference type="GO" id="GO:0005524">
    <property type="term" value="F:ATP binding"/>
    <property type="evidence" value="ECO:0007669"/>
    <property type="project" value="UniProtKB-KW"/>
</dbReference>
<dbReference type="PROSITE" id="PS50893">
    <property type="entry name" value="ABC_TRANSPORTER_2"/>
    <property type="match status" value="1"/>
</dbReference>
<evidence type="ECO:0000313" key="12">
    <source>
        <dbReference type="EMBL" id="SIS96095.1"/>
    </source>
</evidence>
<evidence type="ECO:0000256" key="10">
    <source>
        <dbReference type="ARBA" id="ARBA00024721"/>
    </source>
</evidence>
<dbReference type="CDD" id="cd03255">
    <property type="entry name" value="ABC_MJ0796_LolCDE_FtsE"/>
    <property type="match status" value="1"/>
</dbReference>
<comment type="similarity">
    <text evidence="8">Belongs to the ABC transporter superfamily. HrtA family.</text>
</comment>
<evidence type="ECO:0000256" key="1">
    <source>
        <dbReference type="ARBA" id="ARBA00004202"/>
    </source>
</evidence>
<evidence type="ECO:0000256" key="7">
    <source>
        <dbReference type="ARBA" id="ARBA00023136"/>
    </source>
</evidence>
<dbReference type="PANTHER" id="PTHR24220:SF666">
    <property type="entry name" value="HEMIN IMPORT ATP-BINDING PROTEIN HRTA-RELATED"/>
    <property type="match status" value="1"/>
</dbReference>
<evidence type="ECO:0000256" key="4">
    <source>
        <dbReference type="ARBA" id="ARBA00022475"/>
    </source>
</evidence>
<evidence type="ECO:0000256" key="6">
    <source>
        <dbReference type="ARBA" id="ARBA00022840"/>
    </source>
</evidence>
<dbReference type="InterPro" id="IPR017871">
    <property type="entry name" value="ABC_transporter-like_CS"/>
</dbReference>
<dbReference type="InterPro" id="IPR003439">
    <property type="entry name" value="ABC_transporter-like_ATP-bd"/>
</dbReference>
<proteinExistence type="inferred from homology"/>
<protein>
    <recommendedName>
        <fullName evidence="9">Putative hemin import ATP-binding protein HrtA</fullName>
    </recommendedName>
</protein>
<accession>A0A1N7NCI9</accession>
<dbReference type="FunFam" id="3.40.50.300:FF:000032">
    <property type="entry name" value="Export ABC transporter ATP-binding protein"/>
    <property type="match status" value="1"/>
</dbReference>
<keyword evidence="4" id="KW-1003">Cell membrane</keyword>
<dbReference type="Proteomes" id="UP000186795">
    <property type="component" value="Unassembled WGS sequence"/>
</dbReference>
<evidence type="ECO:0000256" key="9">
    <source>
        <dbReference type="ARBA" id="ARBA00024432"/>
    </source>
</evidence>
<dbReference type="PROSITE" id="PS00211">
    <property type="entry name" value="ABC_TRANSPORTER_1"/>
    <property type="match status" value="1"/>
</dbReference>
<evidence type="ECO:0000259" key="11">
    <source>
        <dbReference type="PROSITE" id="PS50893"/>
    </source>
</evidence>
<dbReference type="RefSeq" id="WP_084190147.1">
    <property type="nucleotide sequence ID" value="NZ_CP048103.1"/>
</dbReference>
<name>A0A1N7NCI9_9BACL</name>
<comment type="subcellular location">
    <subcellularLocation>
        <location evidence="1">Cell membrane</location>
        <topology evidence="1">Peripheral membrane protein</topology>
    </subcellularLocation>
</comment>
<dbReference type="Gene3D" id="3.40.50.300">
    <property type="entry name" value="P-loop containing nucleotide triphosphate hydrolases"/>
    <property type="match status" value="1"/>
</dbReference>
<dbReference type="InterPro" id="IPR015854">
    <property type="entry name" value="ABC_transpr_LolD-like"/>
</dbReference>
<dbReference type="PANTHER" id="PTHR24220">
    <property type="entry name" value="IMPORT ATP-BINDING PROTEIN"/>
    <property type="match status" value="1"/>
</dbReference>
<organism evidence="12 13">
    <name type="scientific">Kroppenstedtia eburnea</name>
    <dbReference type="NCBI Taxonomy" id="714067"/>
    <lineage>
        <taxon>Bacteria</taxon>
        <taxon>Bacillati</taxon>
        <taxon>Bacillota</taxon>
        <taxon>Bacilli</taxon>
        <taxon>Bacillales</taxon>
        <taxon>Thermoactinomycetaceae</taxon>
        <taxon>Kroppenstedtia</taxon>
    </lineage>
</organism>
<keyword evidence="5" id="KW-0547">Nucleotide-binding</keyword>
<dbReference type="AlphaFoldDB" id="A0A1N7NCI9"/>